<comment type="subunit">
    <text evidence="12">Homodimer, may be a subunit of the RNA degradosome.</text>
</comment>
<keyword evidence="2 12" id="KW-0963">Cytoplasm</keyword>
<dbReference type="PIRSF" id="PIRSF004803">
    <property type="entry name" value="RnjA"/>
    <property type="match status" value="1"/>
</dbReference>
<dbReference type="InterPro" id="IPR011108">
    <property type="entry name" value="RMMBL"/>
</dbReference>
<feature type="binding site" evidence="16">
    <location>
        <position position="390"/>
    </location>
    <ligand>
        <name>Zn(2+)</name>
        <dbReference type="ChEBI" id="CHEBI:29105"/>
        <label>2</label>
        <note>catalytic</note>
    </ligand>
</feature>
<feature type="binding site" evidence="16">
    <location>
        <position position="78"/>
    </location>
    <ligand>
        <name>Zn(2+)</name>
        <dbReference type="ChEBI" id="CHEBI:29105"/>
        <label>2</label>
        <note>catalytic</note>
    </ligand>
</feature>
<feature type="binding site" evidence="16">
    <location>
        <position position="164"/>
    </location>
    <ligand>
        <name>Zn(2+)</name>
        <dbReference type="ChEBI" id="CHEBI:29105"/>
        <label>2</label>
        <note>catalytic</note>
    </ligand>
</feature>
<keyword evidence="7 12" id="KW-0378">Hydrolase</keyword>
<evidence type="ECO:0000259" key="17">
    <source>
        <dbReference type="SMART" id="SM00849"/>
    </source>
</evidence>
<dbReference type="InterPro" id="IPR030854">
    <property type="entry name" value="RNase_J_bac"/>
</dbReference>
<feature type="binding site" evidence="16">
    <location>
        <position position="74"/>
    </location>
    <ligand>
        <name>Zn(2+)</name>
        <dbReference type="ChEBI" id="CHEBI:29105"/>
        <label>1</label>
        <note>catalytic</note>
    </ligand>
</feature>
<evidence type="ECO:0000256" key="1">
    <source>
        <dbReference type="ARBA" id="ARBA00004496"/>
    </source>
</evidence>
<comment type="cofactor">
    <cofactor evidence="13 16">
        <name>Zn(2+)</name>
        <dbReference type="ChEBI" id="CHEBI:29105"/>
    </cofactor>
    <text evidence="13 16">Binds 2 Zn(2+) ions per subunit. It is not clear if Zn(2+) or Mg(2+) is physiologically important.</text>
</comment>
<dbReference type="SUPFAM" id="SSF56281">
    <property type="entry name" value="Metallo-hydrolase/oxidoreductase"/>
    <property type="match status" value="1"/>
</dbReference>
<evidence type="ECO:0000256" key="10">
    <source>
        <dbReference type="ARBA" id="ARBA00022884"/>
    </source>
</evidence>
<dbReference type="OrthoDB" id="9758375at2"/>
<dbReference type="HAMAP" id="MF_01491">
    <property type="entry name" value="RNase_J_bact"/>
    <property type="match status" value="1"/>
</dbReference>
<feature type="binding site" evidence="16">
    <location>
        <position position="443"/>
    </location>
    <ligand>
        <name>Ca(2+)</name>
        <dbReference type="ChEBI" id="CHEBI:29108"/>
    </ligand>
</feature>
<feature type="binding site" evidence="16">
    <location>
        <position position="79"/>
    </location>
    <ligand>
        <name>Zn(2+)</name>
        <dbReference type="ChEBI" id="CHEBI:29105"/>
        <label>2</label>
        <note>catalytic</note>
    </ligand>
</feature>
<dbReference type="PANTHER" id="PTHR43694">
    <property type="entry name" value="RIBONUCLEASE J"/>
    <property type="match status" value="1"/>
</dbReference>
<dbReference type="CDD" id="cd07714">
    <property type="entry name" value="RNaseJ_MBL-fold"/>
    <property type="match status" value="1"/>
</dbReference>
<dbReference type="RefSeq" id="WP_119111619.1">
    <property type="nucleotide sequence ID" value="NZ_CBCSEO010000001.1"/>
</dbReference>
<dbReference type="Gene3D" id="3.10.20.580">
    <property type="match status" value="1"/>
</dbReference>
<dbReference type="Gene3D" id="3.40.50.10710">
    <property type="entry name" value="Metallo-hydrolase/oxidoreductase"/>
    <property type="match status" value="1"/>
</dbReference>
<evidence type="ECO:0000256" key="8">
    <source>
        <dbReference type="ARBA" id="ARBA00022833"/>
    </source>
</evidence>
<feature type="binding site" evidence="16">
    <location>
        <position position="51"/>
    </location>
    <ligand>
        <name>Ca(2+)</name>
        <dbReference type="ChEBI" id="CHEBI:29108"/>
    </ligand>
</feature>
<dbReference type="Pfam" id="PF07521">
    <property type="entry name" value="RMMBL"/>
    <property type="match status" value="1"/>
</dbReference>
<evidence type="ECO:0000256" key="9">
    <source>
        <dbReference type="ARBA" id="ARBA00022839"/>
    </source>
</evidence>
<dbReference type="Proteomes" id="UP000265816">
    <property type="component" value="Unassembled WGS sequence"/>
</dbReference>
<dbReference type="GO" id="GO:0006397">
    <property type="term" value="P:mRNA processing"/>
    <property type="evidence" value="ECO:0007669"/>
    <property type="project" value="UniProtKB-ARBA"/>
</dbReference>
<feature type="active site" description="Proton donor" evidence="14">
    <location>
        <position position="196"/>
    </location>
</feature>
<evidence type="ECO:0000256" key="15">
    <source>
        <dbReference type="PIRSR" id="PIRSR004803-2"/>
    </source>
</evidence>
<feature type="binding site" evidence="16">
    <location>
        <position position="49"/>
    </location>
    <ligand>
        <name>Ca(2+)</name>
        <dbReference type="ChEBI" id="CHEBI:29108"/>
    </ligand>
</feature>
<comment type="caution">
    <text evidence="18">The sequence shown here is derived from an EMBL/GenBank/DDBJ whole genome shotgun (WGS) entry which is preliminary data.</text>
</comment>
<evidence type="ECO:0000256" key="7">
    <source>
        <dbReference type="ARBA" id="ARBA00022801"/>
    </source>
</evidence>
<evidence type="ECO:0000256" key="14">
    <source>
        <dbReference type="PIRSR" id="PIRSR004803-1"/>
    </source>
</evidence>
<protein>
    <recommendedName>
        <fullName evidence="12 13">Ribonuclease J</fullName>
        <shortName evidence="12">RNase J</shortName>
        <ecNumber evidence="12 13">3.1.-.-</ecNumber>
    </recommendedName>
</protein>
<comment type="subunit">
    <text evidence="11">Unclear whether it forms homodimers or belongs to a larger complex. According to probably does not form homodimers, while shows homodimer formation. Both reports show RNase J1 and J2 interaction, probably as a heterotetramer shows it is a component of a possible RNA degradosome complex composed of rny, rnjA, rnjB, pnp, pfkA and eno, while finds no evidence of an RNA degradosome complex.</text>
</comment>
<dbReference type="GO" id="GO:0005737">
    <property type="term" value="C:cytoplasm"/>
    <property type="evidence" value="ECO:0007669"/>
    <property type="project" value="UniProtKB-SubCell"/>
</dbReference>
<dbReference type="InterPro" id="IPR042173">
    <property type="entry name" value="RNase_J_2"/>
</dbReference>
<evidence type="ECO:0000256" key="13">
    <source>
        <dbReference type="PIRNR" id="PIRNR004803"/>
    </source>
</evidence>
<name>A0A398BCW8_9BACI</name>
<dbReference type="GO" id="GO:0008270">
    <property type="term" value="F:zinc ion binding"/>
    <property type="evidence" value="ECO:0007669"/>
    <property type="project" value="InterPro"/>
</dbReference>
<feature type="domain" description="Metallo-beta-lactamase" evidence="17">
    <location>
        <begin position="21"/>
        <end position="222"/>
    </location>
</feature>
<keyword evidence="8 16" id="KW-0862">Zinc</keyword>
<dbReference type="EMBL" id="QWVT01000008">
    <property type="protein sequence ID" value="RID88049.1"/>
    <property type="molecule type" value="Genomic_DNA"/>
</dbReference>
<evidence type="ECO:0000313" key="19">
    <source>
        <dbReference type="Proteomes" id="UP000265816"/>
    </source>
</evidence>
<gene>
    <name evidence="12" type="primary">rnj</name>
    <name evidence="18" type="ORF">D1970_04235</name>
</gene>
<reference evidence="18" key="1">
    <citation type="submission" date="2018-08" db="EMBL/GenBank/DDBJ databases">
        <title>Bacillus jemisoniae sp. nov., Bacillus chryseoplanitiae sp. nov., Bacillus resnikiae sp. nov., and Bacillus frankliniae sp. nov., isolated from Viking spacecraft and associated surfaces.</title>
        <authorList>
            <person name="Seuylemezian A."/>
            <person name="Vaishampayan P."/>
        </authorList>
    </citation>
    <scope>NUCLEOTIDE SEQUENCE [LARGE SCALE GENOMIC DNA]</scope>
    <source>
        <strain evidence="18">JJ-247</strain>
    </source>
</reference>
<dbReference type="FunFam" id="3.10.20.580:FF:000001">
    <property type="entry name" value="Ribonuclease J"/>
    <property type="match status" value="1"/>
</dbReference>
<keyword evidence="10 12" id="KW-0694">RNA-binding</keyword>
<dbReference type="InterPro" id="IPR055132">
    <property type="entry name" value="RNase_J_b_CASP"/>
</dbReference>
<comment type="cofactor">
    <cofactor evidence="16">
        <name>Ca(2+)</name>
        <dbReference type="ChEBI" id="CHEBI:29108"/>
    </cofactor>
    <text evidence="16">Binds 1 Ca(2+) cation per subunit. Seen in 1 crystal structure, it is not clear if it is physiologically important.</text>
</comment>
<dbReference type="Pfam" id="PF17770">
    <property type="entry name" value="RNase_J_C"/>
    <property type="match status" value="1"/>
</dbReference>
<comment type="similarity">
    <text evidence="12 13">Belongs to the metallo-beta-lactamase superfamily. RNA-metabolizing metallo-beta-lactamase-like family. Bacterial RNase J subfamily.</text>
</comment>
<dbReference type="Pfam" id="PF00753">
    <property type="entry name" value="Lactamase_B"/>
    <property type="match status" value="1"/>
</dbReference>
<dbReference type="AlphaFoldDB" id="A0A398BCW8"/>
<dbReference type="PANTHER" id="PTHR43694:SF4">
    <property type="entry name" value="RIBONUCLEASE J 2"/>
    <property type="match status" value="1"/>
</dbReference>
<evidence type="ECO:0000256" key="6">
    <source>
        <dbReference type="ARBA" id="ARBA00022759"/>
    </source>
</evidence>
<comment type="caution">
    <text evidence="12">Lacks conserved residue(s) required for the propagation of feature annotation.</text>
</comment>
<dbReference type="GO" id="GO:0004534">
    <property type="term" value="F:5'-3' RNA exonuclease activity"/>
    <property type="evidence" value="ECO:0007669"/>
    <property type="project" value="UniProtKB-UniRule"/>
</dbReference>
<accession>A0A398BCW8</accession>
<dbReference type="NCBIfam" id="TIGR00649">
    <property type="entry name" value="MG423"/>
    <property type="match status" value="1"/>
</dbReference>
<keyword evidence="5 13" id="KW-0479">Metal-binding</keyword>
<keyword evidence="4 12" id="KW-0540">Nuclease</keyword>
<proteinExistence type="inferred from homology"/>
<keyword evidence="19" id="KW-1185">Reference proteome</keyword>
<keyword evidence="9 12" id="KW-0269">Exonuclease</keyword>
<evidence type="ECO:0000256" key="16">
    <source>
        <dbReference type="PIRSR" id="PIRSR004803-3"/>
    </source>
</evidence>
<comment type="function">
    <text evidence="12">An RNase that has 5'-3' exonuclease and possibly endonuclease activity. Involved in maturation of rRNA and in some organisms also mRNA maturation and/or decay.</text>
</comment>
<dbReference type="GO" id="GO:0003723">
    <property type="term" value="F:RNA binding"/>
    <property type="evidence" value="ECO:0007669"/>
    <property type="project" value="UniProtKB-UniRule"/>
</dbReference>
<organism evidence="18 19">
    <name type="scientific">Mesobacillus zeae</name>
    <dbReference type="NCBI Taxonomy" id="1917180"/>
    <lineage>
        <taxon>Bacteria</taxon>
        <taxon>Bacillati</taxon>
        <taxon>Bacillota</taxon>
        <taxon>Bacilli</taxon>
        <taxon>Bacillales</taxon>
        <taxon>Bacillaceae</taxon>
        <taxon>Mesobacillus</taxon>
    </lineage>
</organism>
<evidence type="ECO:0000256" key="11">
    <source>
        <dbReference type="ARBA" id="ARBA00065702"/>
    </source>
</evidence>
<evidence type="ECO:0000256" key="3">
    <source>
        <dbReference type="ARBA" id="ARBA00022552"/>
    </source>
</evidence>
<keyword evidence="6 12" id="KW-0255">Endonuclease</keyword>
<dbReference type="EC" id="3.1.-.-" evidence="12 13"/>
<dbReference type="Gene3D" id="3.60.15.10">
    <property type="entry name" value="Ribonuclease Z/Hydroxyacylglutathione hydrolase-like"/>
    <property type="match status" value="1"/>
</dbReference>
<evidence type="ECO:0000256" key="2">
    <source>
        <dbReference type="ARBA" id="ARBA00022490"/>
    </source>
</evidence>
<evidence type="ECO:0000256" key="5">
    <source>
        <dbReference type="ARBA" id="ARBA00022723"/>
    </source>
</evidence>
<dbReference type="SMART" id="SM00849">
    <property type="entry name" value="Lactamase_B"/>
    <property type="match status" value="1"/>
</dbReference>
<evidence type="ECO:0000313" key="18">
    <source>
        <dbReference type="EMBL" id="RID88049.1"/>
    </source>
</evidence>
<feature type="binding site" evidence="16">
    <location>
        <position position="76"/>
    </location>
    <ligand>
        <name>Zn(2+)</name>
        <dbReference type="ChEBI" id="CHEBI:29105"/>
        <label>1</label>
        <note>catalytic</note>
    </ligand>
</feature>
<keyword evidence="16" id="KW-0106">Calcium</keyword>
<feature type="active site" description="Proton acceptor" evidence="14">
    <location>
        <position position="368"/>
    </location>
</feature>
<comment type="subcellular location">
    <subcellularLocation>
        <location evidence="1 12 13">Cytoplasm</location>
    </subcellularLocation>
</comment>
<dbReference type="GO" id="GO:0006364">
    <property type="term" value="P:rRNA processing"/>
    <property type="evidence" value="ECO:0007669"/>
    <property type="project" value="UniProtKB-UniRule"/>
</dbReference>
<dbReference type="Pfam" id="PF22505">
    <property type="entry name" value="RNase_J_b_CASP"/>
    <property type="match status" value="1"/>
</dbReference>
<dbReference type="InterPro" id="IPR004613">
    <property type="entry name" value="RNase_J"/>
</dbReference>
<keyword evidence="3 12" id="KW-0698">rRNA processing</keyword>
<feature type="binding site" evidence="16">
    <location>
        <position position="142"/>
    </location>
    <ligand>
        <name>Zn(2+)</name>
        <dbReference type="ChEBI" id="CHEBI:29105"/>
        <label>1</label>
        <note>catalytic</note>
    </ligand>
</feature>
<dbReference type="InterPro" id="IPR041636">
    <property type="entry name" value="RNase_J_C"/>
</dbReference>
<sequence>MKKKINETIKLIPLGGVGELGKNMYITEVDDDLFIIDAGLMFPENEMLGIDIVIPELTYIKENRDRVRAIFLTHGHEDHIGALSYILREIQVPIYGTRLTLAMAKAKMKEQEYYGPADFRLVDSETVVEFESSYVSFFRTNHSIPDSIGITIHTSEGAIVHTGDFKFDQAASRMYKPEIGKMARIGEEGVLCLLSDSMEAEKPGYTASEAIMARELNGVFSHAKGRVIAACFASDLIRIQHVFDSARDSSRKVAVVGKSLKKIYDLVIELGYLEVDEEVLISVPEIKNYPEDEVVILATGNQGEPIEVLQKMARQSHPQVNIKEGDTVIIAASPLGANEVFVNKTIDILERAGANVFAGKRAVHISSHGSQEELKFMINLMNPKFFIPVHGEYKMLKAHTQLAMECGIPKERIHIPDRGDVITLEKGKIRSTEKVAAGNILIDGIGVGDVGNIVLRDRRLLSQDGILIVVVTLNKAERKIAAGPEIISRGFVYVRESEKLMEESSDIVKGIVEKVIAKPSFDWAGLKQDMRDALSQQLYEKTKRRPMIMPILMEVNTRR</sequence>
<evidence type="ECO:0000256" key="12">
    <source>
        <dbReference type="HAMAP-Rule" id="MF_01491"/>
    </source>
</evidence>
<dbReference type="GO" id="GO:0004521">
    <property type="term" value="F:RNA endonuclease activity"/>
    <property type="evidence" value="ECO:0007669"/>
    <property type="project" value="UniProtKB-UniRule"/>
</dbReference>
<feature type="binding site" evidence="15">
    <location>
        <begin position="364"/>
        <end position="368"/>
    </location>
    <ligand>
        <name>substrate</name>
    </ligand>
</feature>
<dbReference type="InterPro" id="IPR001279">
    <property type="entry name" value="Metallo-B-lactamas"/>
</dbReference>
<dbReference type="InterPro" id="IPR036866">
    <property type="entry name" value="RibonucZ/Hydroxyglut_hydro"/>
</dbReference>
<evidence type="ECO:0000256" key="4">
    <source>
        <dbReference type="ARBA" id="ARBA00022722"/>
    </source>
</evidence>